<sequence length="130" mass="14780">MSYNRLTQLKLGPLPVEHLKKFGIVAAPGEVIFTVAAQKHAIKGHAQEFALCLRYIERAVQSPTYVGQGPQHKNRGVELIYEHVIDKVIILVAIHLEKTEHGLYIVKSTYPISKDKLERRVRKKFLIATK</sequence>
<reference evidence="2 3" key="1">
    <citation type="submission" date="2023-07" db="EMBL/GenBank/DDBJ databases">
        <title>Genomic Encyclopedia of Type Strains, Phase IV (KMG-IV): sequencing the most valuable type-strain genomes for metagenomic binning, comparative biology and taxonomic classification.</title>
        <authorList>
            <person name="Goeker M."/>
        </authorList>
    </citation>
    <scope>NUCLEOTIDE SEQUENCE [LARGE SCALE GENOMIC DNA]</scope>
    <source>
        <strain evidence="2 3">DSM 100301</strain>
    </source>
</reference>
<feature type="domain" description="Phage-Barnase-EndoU-ColicinE5/D-RelE like nuclease 3" evidence="1">
    <location>
        <begin position="19"/>
        <end position="118"/>
    </location>
</feature>
<dbReference type="InterPro" id="IPR041301">
    <property type="entry name" value="PBECR3"/>
</dbReference>
<evidence type="ECO:0000313" key="2">
    <source>
        <dbReference type="EMBL" id="MDQ0457967.1"/>
    </source>
</evidence>
<dbReference type="Proteomes" id="UP001235269">
    <property type="component" value="Unassembled WGS sequence"/>
</dbReference>
<evidence type="ECO:0000259" key="1">
    <source>
        <dbReference type="Pfam" id="PF18812"/>
    </source>
</evidence>
<dbReference type="RefSeq" id="WP_307160066.1">
    <property type="nucleotide sequence ID" value="NZ_JAUSWH010000020.1"/>
</dbReference>
<accession>A0ABU0II77</accession>
<keyword evidence="3" id="KW-1185">Reference proteome</keyword>
<protein>
    <recommendedName>
        <fullName evidence="1">Phage-Barnase-EndoU-ColicinE5/D-RelE like nuclease 3 domain-containing protein</fullName>
    </recommendedName>
</protein>
<dbReference type="EMBL" id="JAUSWH010000020">
    <property type="protein sequence ID" value="MDQ0457967.1"/>
    <property type="molecule type" value="Genomic_DNA"/>
</dbReference>
<organism evidence="2 3">
    <name type="scientific">Rhizobium paknamense</name>
    <dbReference type="NCBI Taxonomy" id="1206817"/>
    <lineage>
        <taxon>Bacteria</taxon>
        <taxon>Pseudomonadati</taxon>
        <taxon>Pseudomonadota</taxon>
        <taxon>Alphaproteobacteria</taxon>
        <taxon>Hyphomicrobiales</taxon>
        <taxon>Rhizobiaceae</taxon>
        <taxon>Rhizobium/Agrobacterium group</taxon>
        <taxon>Rhizobium</taxon>
    </lineage>
</organism>
<proteinExistence type="predicted"/>
<dbReference type="Pfam" id="PF18812">
    <property type="entry name" value="PBECR3"/>
    <property type="match status" value="1"/>
</dbReference>
<gene>
    <name evidence="2" type="ORF">QO005_004325</name>
</gene>
<evidence type="ECO:0000313" key="3">
    <source>
        <dbReference type="Proteomes" id="UP001235269"/>
    </source>
</evidence>
<comment type="caution">
    <text evidence="2">The sequence shown here is derived from an EMBL/GenBank/DDBJ whole genome shotgun (WGS) entry which is preliminary data.</text>
</comment>
<name>A0ABU0II77_9HYPH</name>